<keyword evidence="11" id="KW-0862">Zinc</keyword>
<keyword evidence="6 11" id="KW-0479">Metal-binding</keyword>
<comment type="similarity">
    <text evidence="2 12">Belongs to the TPP enzyme family.</text>
</comment>
<evidence type="ECO:0000313" key="16">
    <source>
        <dbReference type="Proteomes" id="UP000258309"/>
    </source>
</evidence>
<name>A0A3E2HE34_SCYLI</name>
<evidence type="ECO:0000256" key="12">
    <source>
        <dbReference type="RuleBase" id="RU362132"/>
    </source>
</evidence>
<dbReference type="Gene3D" id="3.40.50.1220">
    <property type="entry name" value="TPP-binding domain"/>
    <property type="match status" value="1"/>
</dbReference>
<feature type="binding site" evidence="11">
    <location>
        <position position="355"/>
    </location>
    <ligand>
        <name>Zn(2+)</name>
        <dbReference type="ChEBI" id="CHEBI:29105"/>
    </ligand>
</feature>
<dbReference type="PROSITE" id="PS50970">
    <property type="entry name" value="HCY"/>
    <property type="match status" value="1"/>
</dbReference>
<evidence type="ECO:0000256" key="9">
    <source>
        <dbReference type="ARBA" id="ARBA00023052"/>
    </source>
</evidence>
<feature type="binding site" evidence="11">
    <location>
        <position position="263"/>
    </location>
    <ligand>
        <name>Zn(2+)</name>
        <dbReference type="ChEBI" id="CHEBI:29105"/>
    </ligand>
</feature>
<evidence type="ECO:0000256" key="7">
    <source>
        <dbReference type="ARBA" id="ARBA00022793"/>
    </source>
</evidence>
<dbReference type="InterPro" id="IPR003726">
    <property type="entry name" value="HCY_dom"/>
</dbReference>
<dbReference type="FunFam" id="3.40.50.970:FF:000024">
    <property type="entry name" value="Pyruvate decarboxylase isozyme"/>
    <property type="match status" value="1"/>
</dbReference>
<comment type="cofactor">
    <cofactor evidence="1">
        <name>thiamine diphosphate</name>
        <dbReference type="ChEBI" id="CHEBI:58937"/>
    </cofactor>
</comment>
<comment type="cofactor">
    <cofactor evidence="11">
        <name>Zn(2+)</name>
        <dbReference type="ChEBI" id="CHEBI:29105"/>
    </cofactor>
</comment>
<dbReference type="InterPro" id="IPR047214">
    <property type="entry name" value="TPP_PDC_IPDC"/>
</dbReference>
<keyword evidence="9 12" id="KW-0786">Thiamine pyrophosphate</keyword>
<dbReference type="GO" id="GO:0005634">
    <property type="term" value="C:nucleus"/>
    <property type="evidence" value="ECO:0007669"/>
    <property type="project" value="TreeGrafter"/>
</dbReference>
<evidence type="ECO:0000256" key="5">
    <source>
        <dbReference type="ARBA" id="ARBA00022679"/>
    </source>
</evidence>
<evidence type="ECO:0000256" key="3">
    <source>
        <dbReference type="ARBA" id="ARBA00014422"/>
    </source>
</evidence>
<dbReference type="Pfam" id="PF02574">
    <property type="entry name" value="S-methyl_trans"/>
    <property type="match status" value="1"/>
</dbReference>
<sequence length="933" mass="104008">MSLTNTTKTTTHTTVSQSNNQTPIHLLDGGLGTTLEDEYHITFDSSTPLWSSQLLVTGTETLLAAQTAFARAGADILLTATYQSSFEGFEANGIHKGEAARLMRRAVGIAWKALDEGKNSGSKHEAEIALSLGAYGATMQPSQEYTGIYDEKHKTMEQLRKWHLTRFEAFYGHDEERRQCWKEVSYVAFETLPLLVEIQAAREAMQQAEKDMLQEEKKPMWISCLFPGASMALPDGSSSRDVVYAMLSPQPNAAVPMGVGINCTKIDKLESLIEEFEAAVQGLIDTGTINDWPVLVMYPDGTNGEIYNTVTKQWDPVDRDGNQKLNSIQWDEKLMRVVQRTDRRGRWKAIFVGGCCKTSPAMIDKLRKAIDNYRGRTYKFKFSLDICRLCPDEDPTEDTLNAAYAADGYARIKGTPGALVTTYAVGELSAMNGVAGAYAEHAGMIHIVGMTARPMQKMRAMLHHTFERDMDHAVYIGMEEPIRKTHAFLMEDATMAEDIDRTIAECVRSRLPVFIYIPTDVVDVKVDANRLKTLLDTSIKNKDGNSEDKIVKSILELIKSAKSPVILADVLTIRHGGKDLVRKLADLTHFHSFSTPLSKGIIDETLPYYGGVYNGTVSFPGVREAVEDADLVLNVGPLLSDSNTGGFSRVIKDENLVYLGHDYCQIHSEKFDNTHFLPILKRLVAELEKDAGSYNIPRSQTWTKLEPPVLDARKSGQITQAYCWQRLGKFLEPNDIVITDSGTAQFGMPDATFPPNISYITQIFWSSIGYSVGAAFGALVAAKELSISNPSAPKQRVVHIVGEGSLQMTVQEIGSMIRFGFKPVIFVVNNNGYSIERAIWGPKQRYNEVSMLWDHQKLLELFGARPETGIKSRSYKCDTVDGLEKVLDDPEFKKADCIQLCEVVMDQFDYPWRLPQQVDTVRALMKTLLAPNN</sequence>
<dbReference type="GO" id="GO:0032259">
    <property type="term" value="P:methylation"/>
    <property type="evidence" value="ECO:0007669"/>
    <property type="project" value="UniProtKB-KW"/>
</dbReference>
<dbReference type="AlphaFoldDB" id="A0A3E2HE34"/>
<organism evidence="15 16">
    <name type="scientific">Scytalidium lignicola</name>
    <name type="common">Hyphomycete</name>
    <dbReference type="NCBI Taxonomy" id="5539"/>
    <lineage>
        <taxon>Eukaryota</taxon>
        <taxon>Fungi</taxon>
        <taxon>Dikarya</taxon>
        <taxon>Ascomycota</taxon>
        <taxon>Pezizomycotina</taxon>
        <taxon>Leotiomycetes</taxon>
        <taxon>Leotiomycetes incertae sedis</taxon>
        <taxon>Scytalidium</taxon>
    </lineage>
</organism>
<evidence type="ECO:0000256" key="6">
    <source>
        <dbReference type="ARBA" id="ARBA00022723"/>
    </source>
</evidence>
<feature type="region of interest" description="Disordered" evidence="13">
    <location>
        <begin position="1"/>
        <end position="24"/>
    </location>
</feature>
<feature type="binding site" evidence="11">
    <location>
        <position position="356"/>
    </location>
    <ligand>
        <name>Zn(2+)</name>
        <dbReference type="ChEBI" id="CHEBI:29105"/>
    </ligand>
</feature>
<reference evidence="15 16" key="1">
    <citation type="submission" date="2018-05" db="EMBL/GenBank/DDBJ databases">
        <title>Draft genome sequence of Scytalidium lignicola DSM 105466, a ubiquitous saprotrophic fungus.</title>
        <authorList>
            <person name="Buettner E."/>
            <person name="Gebauer A.M."/>
            <person name="Hofrichter M."/>
            <person name="Liers C."/>
            <person name="Kellner H."/>
        </authorList>
    </citation>
    <scope>NUCLEOTIDE SEQUENCE [LARGE SCALE GENOMIC DNA]</scope>
    <source>
        <strain evidence="15 16">DSM 105466</strain>
    </source>
</reference>
<dbReference type="GO" id="GO:0030976">
    <property type="term" value="F:thiamine pyrophosphate binding"/>
    <property type="evidence" value="ECO:0007669"/>
    <property type="project" value="InterPro"/>
</dbReference>
<dbReference type="EMBL" id="NCSJ02000077">
    <property type="protein sequence ID" value="RFU31351.1"/>
    <property type="molecule type" value="Genomic_DNA"/>
</dbReference>
<dbReference type="InterPro" id="IPR012001">
    <property type="entry name" value="Thiamin_PyroP_enz_TPP-bd_dom"/>
</dbReference>
<dbReference type="Pfam" id="PF02775">
    <property type="entry name" value="TPP_enzyme_C"/>
    <property type="match status" value="1"/>
</dbReference>
<dbReference type="Pfam" id="PF00205">
    <property type="entry name" value="TPP_enzyme_M"/>
    <property type="match status" value="1"/>
</dbReference>
<dbReference type="GO" id="GO:0005829">
    <property type="term" value="C:cytosol"/>
    <property type="evidence" value="ECO:0007669"/>
    <property type="project" value="TreeGrafter"/>
</dbReference>
<evidence type="ECO:0000256" key="4">
    <source>
        <dbReference type="ARBA" id="ARBA00022603"/>
    </source>
</evidence>
<dbReference type="InterPro" id="IPR011766">
    <property type="entry name" value="TPP_enzyme_TPP-bd"/>
</dbReference>
<keyword evidence="10" id="KW-0456">Lyase</keyword>
<keyword evidence="5 11" id="KW-0808">Transferase</keyword>
<keyword evidence="8" id="KW-0460">Magnesium</keyword>
<feature type="non-terminal residue" evidence="15">
    <location>
        <position position="1"/>
    </location>
</feature>
<dbReference type="PANTHER" id="PTHR43452:SF3">
    <property type="entry name" value="TRANSAMINATED AMINO ACID DECARBOXYLASE"/>
    <property type="match status" value="1"/>
</dbReference>
<evidence type="ECO:0000256" key="10">
    <source>
        <dbReference type="ARBA" id="ARBA00023239"/>
    </source>
</evidence>
<gene>
    <name evidence="15" type="ORF">B7463_g4979</name>
</gene>
<evidence type="ECO:0000256" key="1">
    <source>
        <dbReference type="ARBA" id="ARBA00001964"/>
    </source>
</evidence>
<dbReference type="GO" id="GO:0008168">
    <property type="term" value="F:methyltransferase activity"/>
    <property type="evidence" value="ECO:0007669"/>
    <property type="project" value="UniProtKB-UniRule"/>
</dbReference>
<dbReference type="Gene3D" id="3.40.50.970">
    <property type="match status" value="2"/>
</dbReference>
<evidence type="ECO:0000256" key="2">
    <source>
        <dbReference type="ARBA" id="ARBA00007812"/>
    </source>
</evidence>
<dbReference type="GO" id="GO:0000949">
    <property type="term" value="P:aromatic amino acid family catabolic process to alcohol via Ehrlich pathway"/>
    <property type="evidence" value="ECO:0007669"/>
    <property type="project" value="TreeGrafter"/>
</dbReference>
<evidence type="ECO:0000259" key="14">
    <source>
        <dbReference type="PROSITE" id="PS50970"/>
    </source>
</evidence>
<dbReference type="Pfam" id="PF02776">
    <property type="entry name" value="TPP_enzyme_N"/>
    <property type="match status" value="1"/>
</dbReference>
<accession>A0A3E2HE34</accession>
<dbReference type="CDD" id="cd02005">
    <property type="entry name" value="TPP_PDC_IPDC"/>
    <property type="match status" value="1"/>
</dbReference>
<dbReference type="InterPro" id="IPR036589">
    <property type="entry name" value="HCY_dom_sf"/>
</dbReference>
<keyword evidence="16" id="KW-1185">Reference proteome</keyword>
<dbReference type="SUPFAM" id="SSF52467">
    <property type="entry name" value="DHS-like NAD/FAD-binding domain"/>
    <property type="match status" value="1"/>
</dbReference>
<dbReference type="OrthoDB" id="261426at2759"/>
<evidence type="ECO:0000256" key="11">
    <source>
        <dbReference type="PROSITE-ProRule" id="PRU00333"/>
    </source>
</evidence>
<dbReference type="SUPFAM" id="SSF82282">
    <property type="entry name" value="Homocysteine S-methyltransferase"/>
    <property type="match status" value="1"/>
</dbReference>
<dbReference type="GO" id="GO:0000287">
    <property type="term" value="F:magnesium ion binding"/>
    <property type="evidence" value="ECO:0007669"/>
    <property type="project" value="InterPro"/>
</dbReference>
<dbReference type="PANTHER" id="PTHR43452">
    <property type="entry name" value="PYRUVATE DECARBOXYLASE"/>
    <property type="match status" value="1"/>
</dbReference>
<dbReference type="SUPFAM" id="SSF52518">
    <property type="entry name" value="Thiamin diphosphate-binding fold (THDP-binding)"/>
    <property type="match status" value="2"/>
</dbReference>
<keyword evidence="4 11" id="KW-0489">Methyltransferase</keyword>
<feature type="non-terminal residue" evidence="15">
    <location>
        <position position="933"/>
    </location>
</feature>
<evidence type="ECO:0000313" key="15">
    <source>
        <dbReference type="EMBL" id="RFU31351.1"/>
    </source>
</evidence>
<dbReference type="Proteomes" id="UP000258309">
    <property type="component" value="Unassembled WGS sequence"/>
</dbReference>
<evidence type="ECO:0000256" key="13">
    <source>
        <dbReference type="SAM" id="MobiDB-lite"/>
    </source>
</evidence>
<evidence type="ECO:0000256" key="8">
    <source>
        <dbReference type="ARBA" id="ARBA00022842"/>
    </source>
</evidence>
<keyword evidence="7" id="KW-0210">Decarboxylase</keyword>
<dbReference type="InterPro" id="IPR029035">
    <property type="entry name" value="DHS-like_NAD/FAD-binding_dom"/>
</dbReference>
<comment type="caution">
    <text evidence="15">The sequence shown here is derived from an EMBL/GenBank/DDBJ whole genome shotgun (WGS) entry which is preliminary data.</text>
</comment>
<proteinExistence type="inferred from homology"/>
<dbReference type="GO" id="GO:0004737">
    <property type="term" value="F:pyruvate decarboxylase activity"/>
    <property type="evidence" value="ECO:0007669"/>
    <property type="project" value="TreeGrafter"/>
</dbReference>
<dbReference type="InterPro" id="IPR012000">
    <property type="entry name" value="Thiamin_PyroP_enz_cen_dom"/>
</dbReference>
<dbReference type="STRING" id="5539.A0A3E2HE34"/>
<dbReference type="Gene3D" id="3.20.20.330">
    <property type="entry name" value="Homocysteine-binding-like domain"/>
    <property type="match status" value="1"/>
</dbReference>
<protein>
    <recommendedName>
        <fullName evidence="3">Pyruvate decarboxylase</fullName>
    </recommendedName>
</protein>
<dbReference type="InterPro" id="IPR012110">
    <property type="entry name" value="PDC/IPDC-like"/>
</dbReference>
<dbReference type="InterPro" id="IPR029061">
    <property type="entry name" value="THDP-binding"/>
</dbReference>
<feature type="domain" description="Hcy-binding" evidence="14">
    <location>
        <begin position="13"/>
        <end position="370"/>
    </location>
</feature>